<keyword evidence="2" id="KW-1185">Reference proteome</keyword>
<organism evidence="1 2">
    <name type="scientific">Erwinia phage Fifi44</name>
    <dbReference type="NCBI Taxonomy" id="2876597"/>
    <lineage>
        <taxon>Viruses</taxon>
        <taxon>Duplodnaviria</taxon>
        <taxon>Heunggongvirae</taxon>
        <taxon>Uroviricota</taxon>
        <taxon>Caudoviricetes</taxon>
        <taxon>Chaseviridae</taxon>
        <taxon>Cleopatravirinae</taxon>
        <taxon>Fifivirus</taxon>
        <taxon>Fifivirus fifi44</taxon>
    </lineage>
</organism>
<dbReference type="EMBL" id="OK073976">
    <property type="protein sequence ID" value="UCR74885.1"/>
    <property type="molecule type" value="Genomic_DNA"/>
</dbReference>
<dbReference type="PROSITE" id="PS51257">
    <property type="entry name" value="PROKAR_LIPOPROTEIN"/>
    <property type="match status" value="1"/>
</dbReference>
<reference evidence="1 2" key="1">
    <citation type="submission" date="2021-09" db="EMBL/GenBank/DDBJ databases">
        <title>Complete genome sequence of Fifi44.</title>
        <authorList>
            <person name="Kim S.G."/>
            <person name="Park J."/>
            <person name="Roh E."/>
        </authorList>
    </citation>
    <scope>NUCLEOTIDE SEQUENCE [LARGE SCALE GENOMIC DNA]</scope>
</reference>
<proteinExistence type="predicted"/>
<evidence type="ECO:0000313" key="2">
    <source>
        <dbReference type="Proteomes" id="UP000827644"/>
    </source>
</evidence>
<sequence>MKMVLKLSAMFWISFAILVVYGCSHPVHASMHQVTFECNGERLIFTQQDKNPILLEVVRTKGIWMQVPSDKPVQIFYNLDSGKVAKVGKNYSGAYYVEFYKDTDYANAFKPERTLPCRTK</sequence>
<evidence type="ECO:0000313" key="1">
    <source>
        <dbReference type="EMBL" id="UCR74885.1"/>
    </source>
</evidence>
<name>A0AAE8Y1B2_9CAUD</name>
<gene>
    <name evidence="1" type="ORF">Fifi44_00016</name>
</gene>
<accession>A0AAE8Y1B2</accession>
<protein>
    <submittedName>
        <fullName evidence="1">Uncharacterized protein</fullName>
    </submittedName>
</protein>
<dbReference type="Proteomes" id="UP000827644">
    <property type="component" value="Segment"/>
</dbReference>